<feature type="region of interest" description="Disordered" evidence="1">
    <location>
        <begin position="1"/>
        <end position="34"/>
    </location>
</feature>
<reference evidence="2" key="1">
    <citation type="submission" date="2020-03" db="EMBL/GenBank/DDBJ databases">
        <authorList>
            <person name="Weist P."/>
        </authorList>
    </citation>
    <scope>NUCLEOTIDE SEQUENCE</scope>
</reference>
<dbReference type="AlphaFoldDB" id="A0A9N7TXW6"/>
<organism evidence="2 3">
    <name type="scientific">Pleuronectes platessa</name>
    <name type="common">European plaice</name>
    <dbReference type="NCBI Taxonomy" id="8262"/>
    <lineage>
        <taxon>Eukaryota</taxon>
        <taxon>Metazoa</taxon>
        <taxon>Chordata</taxon>
        <taxon>Craniata</taxon>
        <taxon>Vertebrata</taxon>
        <taxon>Euteleostomi</taxon>
        <taxon>Actinopterygii</taxon>
        <taxon>Neopterygii</taxon>
        <taxon>Teleostei</taxon>
        <taxon>Neoteleostei</taxon>
        <taxon>Acanthomorphata</taxon>
        <taxon>Carangaria</taxon>
        <taxon>Pleuronectiformes</taxon>
        <taxon>Pleuronectoidei</taxon>
        <taxon>Pleuronectidae</taxon>
        <taxon>Pleuronectes</taxon>
    </lineage>
</organism>
<evidence type="ECO:0000313" key="3">
    <source>
        <dbReference type="Proteomes" id="UP001153269"/>
    </source>
</evidence>
<protein>
    <submittedName>
        <fullName evidence="2">Uncharacterized protein</fullName>
    </submittedName>
</protein>
<dbReference type="EMBL" id="CADEAL010000402">
    <property type="protein sequence ID" value="CAB1419653.1"/>
    <property type="molecule type" value="Genomic_DNA"/>
</dbReference>
<feature type="compositionally biased region" description="Basic and acidic residues" evidence="1">
    <location>
        <begin position="87"/>
        <end position="101"/>
    </location>
</feature>
<evidence type="ECO:0000256" key="1">
    <source>
        <dbReference type="SAM" id="MobiDB-lite"/>
    </source>
</evidence>
<feature type="compositionally biased region" description="Polar residues" evidence="1">
    <location>
        <begin position="51"/>
        <end position="86"/>
    </location>
</feature>
<gene>
    <name evidence="2" type="ORF">PLEPLA_LOCUS7504</name>
</gene>
<dbReference type="Proteomes" id="UP001153269">
    <property type="component" value="Unassembled WGS sequence"/>
</dbReference>
<sequence length="115" mass="12949">MEQASGCRAGWMNRHQAAEQGEWHRPQKQCTMDEADPKAVYKKLLYAAVSTNLKPNHSSTRQKVNHTSQFLRSSEQATATASNSVHNQKEQAEAYKAEQPSKADNNMNNPQTFES</sequence>
<feature type="compositionally biased region" description="Polar residues" evidence="1">
    <location>
        <begin position="102"/>
        <end position="115"/>
    </location>
</feature>
<name>A0A9N7TXW6_PLEPL</name>
<proteinExistence type="predicted"/>
<feature type="region of interest" description="Disordered" evidence="1">
    <location>
        <begin position="51"/>
        <end position="115"/>
    </location>
</feature>
<evidence type="ECO:0000313" key="2">
    <source>
        <dbReference type="EMBL" id="CAB1419653.1"/>
    </source>
</evidence>
<accession>A0A9N7TXW6</accession>
<comment type="caution">
    <text evidence="2">The sequence shown here is derived from an EMBL/GenBank/DDBJ whole genome shotgun (WGS) entry which is preliminary data.</text>
</comment>
<keyword evidence="3" id="KW-1185">Reference proteome</keyword>